<reference evidence="6 7" key="1">
    <citation type="submission" date="2022-11" db="EMBL/GenBank/DDBJ databases">
        <title>Brucella sp. YY2X, whole genome shotgun sequencing project.</title>
        <authorList>
            <person name="Yang Y."/>
        </authorList>
    </citation>
    <scope>NUCLEOTIDE SEQUENCE [LARGE SCALE GENOMIC DNA]</scope>
    <source>
        <strain evidence="6 7">YY2X</strain>
    </source>
</reference>
<comment type="caution">
    <text evidence="6">The sequence shown here is derived from an EMBL/GenBank/DDBJ whole genome shotgun (WGS) entry which is preliminary data.</text>
</comment>
<keyword evidence="3" id="KW-0238">DNA-binding</keyword>
<dbReference type="PANTHER" id="PTHR30629:SF2">
    <property type="entry name" value="PROPHAGE INTEGRASE INTS-RELATED"/>
    <property type="match status" value="1"/>
</dbReference>
<protein>
    <submittedName>
        <fullName evidence="6">Tyrosine-type recombinase/integrase</fullName>
    </submittedName>
</protein>
<dbReference type="InterPro" id="IPR038488">
    <property type="entry name" value="Integrase_DNA-bd_sf"/>
</dbReference>
<evidence type="ECO:0000256" key="3">
    <source>
        <dbReference type="ARBA" id="ARBA00023125"/>
    </source>
</evidence>
<feature type="domain" description="Tyr recombinase" evidence="5">
    <location>
        <begin position="232"/>
        <end position="411"/>
    </location>
</feature>
<dbReference type="Gene3D" id="1.10.150.130">
    <property type="match status" value="1"/>
</dbReference>
<dbReference type="Gene3D" id="1.10.443.10">
    <property type="entry name" value="Intergrase catalytic core"/>
    <property type="match status" value="1"/>
</dbReference>
<dbReference type="InterPro" id="IPR011010">
    <property type="entry name" value="DNA_brk_join_enz"/>
</dbReference>
<accession>A0ABT3QKQ2</accession>
<dbReference type="Pfam" id="PF14659">
    <property type="entry name" value="Phage_int_SAM_3"/>
    <property type="match status" value="1"/>
</dbReference>
<dbReference type="Pfam" id="PF00589">
    <property type="entry name" value="Phage_integrase"/>
    <property type="match status" value="1"/>
</dbReference>
<dbReference type="InterPro" id="IPR013762">
    <property type="entry name" value="Integrase-like_cat_sf"/>
</dbReference>
<dbReference type="InterPro" id="IPR010998">
    <property type="entry name" value="Integrase_recombinase_N"/>
</dbReference>
<dbReference type="PROSITE" id="PS51898">
    <property type="entry name" value="TYR_RECOMBINASE"/>
    <property type="match status" value="1"/>
</dbReference>
<dbReference type="InterPro" id="IPR002104">
    <property type="entry name" value="Integrase_catalytic"/>
</dbReference>
<name>A0ABT3QKQ2_9HYPH</name>
<dbReference type="EMBL" id="JAPHAV010000001">
    <property type="protein sequence ID" value="MCX2696191.1"/>
    <property type="molecule type" value="Genomic_DNA"/>
</dbReference>
<evidence type="ECO:0000313" key="6">
    <source>
        <dbReference type="EMBL" id="MCX2696191.1"/>
    </source>
</evidence>
<dbReference type="CDD" id="cd00796">
    <property type="entry name" value="INT_Rci_Hp1_C"/>
    <property type="match status" value="1"/>
</dbReference>
<dbReference type="InterPro" id="IPR050808">
    <property type="entry name" value="Phage_Integrase"/>
</dbReference>
<organism evidence="6 7">
    <name type="scientific">Ochrobactrum chromiisoli</name>
    <dbReference type="NCBI Taxonomy" id="2993941"/>
    <lineage>
        <taxon>Bacteria</taxon>
        <taxon>Pseudomonadati</taxon>
        <taxon>Pseudomonadota</taxon>
        <taxon>Alphaproteobacteria</taxon>
        <taxon>Hyphomicrobiales</taxon>
        <taxon>Brucellaceae</taxon>
        <taxon>Brucella/Ochrobactrum group</taxon>
        <taxon>Ochrobactrum</taxon>
    </lineage>
</organism>
<keyword evidence="7" id="KW-1185">Reference proteome</keyword>
<dbReference type="InterPro" id="IPR004107">
    <property type="entry name" value="Integrase_SAM-like_N"/>
</dbReference>
<keyword evidence="4" id="KW-0233">DNA recombination</keyword>
<proteinExistence type="inferred from homology"/>
<evidence type="ECO:0000256" key="1">
    <source>
        <dbReference type="ARBA" id="ARBA00008857"/>
    </source>
</evidence>
<evidence type="ECO:0000259" key="5">
    <source>
        <dbReference type="PROSITE" id="PS51898"/>
    </source>
</evidence>
<gene>
    <name evidence="6" type="ORF">OPR82_05290</name>
</gene>
<dbReference type="Proteomes" id="UP001301216">
    <property type="component" value="Unassembled WGS sequence"/>
</dbReference>
<evidence type="ECO:0000256" key="2">
    <source>
        <dbReference type="ARBA" id="ARBA00022908"/>
    </source>
</evidence>
<sequence length="424" mass="46403">MPTIKITRKAVSNLPIVEKPTIFYDTDLKGFGIRLMPSGVKSWILEYRPGVGGRGVAKKRIKIGTPATHSPEDARDEAARTLARVTLGGDPAAARSEERGALTIKEISELYLEKHVEAKRKASTASFYKHVIDTHIVPNIGSMRGSMVTRPDVARMQSSISKRKDNKGGKMISNRALAVLSAMYGWADGEGLVPEGHNPVMKVERYREQSKERFLTKEEMSALGAALIEAETIGVPYSVDLTKEKSKHAPKEENRRVKFSPHVTAAIRLLLLTGCRLREILHLEWRDVDFERGMLFLADSKTGKKTVVLSTAAIDVLKAITRVGKYVIASESAGTEEEKPRADLKRPWGAISKRAGLDGVRLHDLRHSFASVGAAGGLGLPILGKLLGHADVKTTEKYAHLAADPVRRAADLIADEIAIAMRGI</sequence>
<comment type="similarity">
    <text evidence="1">Belongs to the 'phage' integrase family.</text>
</comment>
<evidence type="ECO:0000313" key="7">
    <source>
        <dbReference type="Proteomes" id="UP001301216"/>
    </source>
</evidence>
<dbReference type="SUPFAM" id="SSF56349">
    <property type="entry name" value="DNA breaking-rejoining enzymes"/>
    <property type="match status" value="1"/>
</dbReference>
<keyword evidence="2" id="KW-0229">DNA integration</keyword>
<dbReference type="Pfam" id="PF13356">
    <property type="entry name" value="Arm-DNA-bind_3"/>
    <property type="match status" value="1"/>
</dbReference>
<dbReference type="PANTHER" id="PTHR30629">
    <property type="entry name" value="PROPHAGE INTEGRASE"/>
    <property type="match status" value="1"/>
</dbReference>
<evidence type="ECO:0000256" key="4">
    <source>
        <dbReference type="ARBA" id="ARBA00023172"/>
    </source>
</evidence>
<dbReference type="Gene3D" id="3.30.160.390">
    <property type="entry name" value="Integrase, DNA-binding domain"/>
    <property type="match status" value="1"/>
</dbReference>
<dbReference type="InterPro" id="IPR025166">
    <property type="entry name" value="Integrase_DNA_bind_dom"/>
</dbReference>